<dbReference type="InterPro" id="IPR051750">
    <property type="entry name" value="Trans-sulfuration_enzymes"/>
</dbReference>
<protein>
    <submittedName>
        <fullName evidence="4">Cys met pyridoxal phosphate-dependent</fullName>
    </submittedName>
</protein>
<gene>
    <name evidence="4" type="ORF">FSPOR_4337</name>
</gene>
<dbReference type="InterPro" id="IPR015424">
    <property type="entry name" value="PyrdxlP-dep_Trfase"/>
</dbReference>
<comment type="similarity">
    <text evidence="3">Belongs to the trans-sulfuration enzymes family.</text>
</comment>
<accession>A0A395SCQ4</accession>
<dbReference type="SUPFAM" id="SSF53383">
    <property type="entry name" value="PLP-dependent transferases"/>
    <property type="match status" value="1"/>
</dbReference>
<sequence length="561" mass="62671">MHQLDILPHENWIPHRAPWSLPIGNAHIYPSTSPHAVSSSLPTWTSVISWSQKDKSLLESVEYSYPRFFISKPLRSLILRVKERLCIADVDILGLVFPSAWVANLCIENLRISSPDTNSMMRCIRFVVPNSKGVKTEDIYLAFSVVLFPTSLKKSAMSVWMDTGAGMSTRHAEYCLQHFESLVLDTSLLTSEDAAGLNTVSADTNVRVSSKQTSEDLQNLATRIAMLTTSERKNLKPVRAEDVLVFPTGMNAIFTTSEALATLCPGTTAVAYGWLYPETVNVLRKGSWGRVVSFKWGIEEELDQLETMLRARPDNISVLFCELPSNIKFISPNLDRIRTLADTYNLIVACDETAANFVNVDILPYVDIILSSLTKMFSGASDVTGGSIVVNPNSPHHDSILRHLGFQYKNVCCFPEDVKTLRRNSVNMVDRVRTANENAMAVVELLKNHPLIAQVNHPSQGPTFSSYDRHRRKNGGYGNILSVVFHCPESARLFYDVLDVCKGSSFGTNFTLVIPFYMAHVAEESMFRSVPKFEFMIGGLASSNIKNHPRNEGWASEWHGQ</sequence>
<evidence type="ECO:0000256" key="3">
    <source>
        <dbReference type="RuleBase" id="RU362118"/>
    </source>
</evidence>
<evidence type="ECO:0000313" key="4">
    <source>
        <dbReference type="EMBL" id="RGP70045.1"/>
    </source>
</evidence>
<dbReference type="Pfam" id="PF01053">
    <property type="entry name" value="Cys_Met_Meta_PP"/>
    <property type="match status" value="1"/>
</dbReference>
<name>A0A395SCQ4_FUSSP</name>
<dbReference type="GO" id="GO:0030170">
    <property type="term" value="F:pyridoxal phosphate binding"/>
    <property type="evidence" value="ECO:0007669"/>
    <property type="project" value="InterPro"/>
</dbReference>
<dbReference type="Gene3D" id="3.90.1150.10">
    <property type="entry name" value="Aspartate Aminotransferase, domain 1"/>
    <property type="match status" value="1"/>
</dbReference>
<dbReference type="PANTHER" id="PTHR42699:SF1">
    <property type="entry name" value="CYSTATHIONINE GAMMA-SYNTHASE-RELATED"/>
    <property type="match status" value="1"/>
</dbReference>
<organism evidence="4 5">
    <name type="scientific">Fusarium sporotrichioides</name>
    <dbReference type="NCBI Taxonomy" id="5514"/>
    <lineage>
        <taxon>Eukaryota</taxon>
        <taxon>Fungi</taxon>
        <taxon>Dikarya</taxon>
        <taxon>Ascomycota</taxon>
        <taxon>Pezizomycotina</taxon>
        <taxon>Sordariomycetes</taxon>
        <taxon>Hypocreomycetidae</taxon>
        <taxon>Hypocreales</taxon>
        <taxon>Nectriaceae</taxon>
        <taxon>Fusarium</taxon>
    </lineage>
</organism>
<evidence type="ECO:0000256" key="2">
    <source>
        <dbReference type="ARBA" id="ARBA00022898"/>
    </source>
</evidence>
<dbReference type="PANTHER" id="PTHR42699">
    <property type="match status" value="1"/>
</dbReference>
<dbReference type="InterPro" id="IPR015421">
    <property type="entry name" value="PyrdxlP-dep_Trfase_major"/>
</dbReference>
<proteinExistence type="inferred from homology"/>
<keyword evidence="2 3" id="KW-0663">Pyridoxal phosphate</keyword>
<dbReference type="GO" id="GO:0003962">
    <property type="term" value="F:cystathionine gamma-synthase activity"/>
    <property type="evidence" value="ECO:0007669"/>
    <property type="project" value="TreeGrafter"/>
</dbReference>
<reference evidence="4 5" key="1">
    <citation type="journal article" date="2018" name="PLoS Pathog.">
        <title>Evolution of structural diversity of trichothecenes, a family of toxins produced by plant pathogenic and entomopathogenic fungi.</title>
        <authorList>
            <person name="Proctor R.H."/>
            <person name="McCormick S.P."/>
            <person name="Kim H.S."/>
            <person name="Cardoza R.E."/>
            <person name="Stanley A.M."/>
            <person name="Lindo L."/>
            <person name="Kelly A."/>
            <person name="Brown D.W."/>
            <person name="Lee T."/>
            <person name="Vaughan M.M."/>
            <person name="Alexander N.J."/>
            <person name="Busman M."/>
            <person name="Gutierrez S."/>
        </authorList>
    </citation>
    <scope>NUCLEOTIDE SEQUENCE [LARGE SCALE GENOMIC DNA]</scope>
    <source>
        <strain evidence="4 5">NRRL 3299</strain>
    </source>
</reference>
<dbReference type="Gene3D" id="3.40.640.10">
    <property type="entry name" value="Type I PLP-dependent aspartate aminotransferase-like (Major domain)"/>
    <property type="match status" value="1"/>
</dbReference>
<dbReference type="Proteomes" id="UP000266152">
    <property type="component" value="Unassembled WGS sequence"/>
</dbReference>
<dbReference type="EMBL" id="PXOF01000055">
    <property type="protein sequence ID" value="RGP70045.1"/>
    <property type="molecule type" value="Genomic_DNA"/>
</dbReference>
<evidence type="ECO:0000256" key="1">
    <source>
        <dbReference type="ARBA" id="ARBA00001933"/>
    </source>
</evidence>
<comment type="caution">
    <text evidence="4">The sequence shown here is derived from an EMBL/GenBank/DDBJ whole genome shotgun (WGS) entry which is preliminary data.</text>
</comment>
<dbReference type="STRING" id="5514.A0A395SCQ4"/>
<dbReference type="AlphaFoldDB" id="A0A395SCQ4"/>
<evidence type="ECO:0000313" key="5">
    <source>
        <dbReference type="Proteomes" id="UP000266152"/>
    </source>
</evidence>
<dbReference type="InterPro" id="IPR015422">
    <property type="entry name" value="PyrdxlP-dep_Trfase_small"/>
</dbReference>
<comment type="cofactor">
    <cofactor evidence="1 3">
        <name>pyridoxal 5'-phosphate</name>
        <dbReference type="ChEBI" id="CHEBI:597326"/>
    </cofactor>
</comment>
<dbReference type="InterPro" id="IPR000277">
    <property type="entry name" value="Cys/Met-Metab_PyrdxlP-dep_enz"/>
</dbReference>
<keyword evidence="5" id="KW-1185">Reference proteome</keyword>
<dbReference type="GO" id="GO:0019346">
    <property type="term" value="P:transsulfuration"/>
    <property type="evidence" value="ECO:0007669"/>
    <property type="project" value="InterPro"/>
</dbReference>